<dbReference type="SUPFAM" id="SSF51735">
    <property type="entry name" value="NAD(P)-binding Rossmann-fold domains"/>
    <property type="match status" value="1"/>
</dbReference>
<dbReference type="NCBIfam" id="TIGR01831">
    <property type="entry name" value="fabG_rel"/>
    <property type="match status" value="1"/>
</dbReference>
<dbReference type="InterPro" id="IPR011285">
    <property type="entry name" value="FabG-rel"/>
</dbReference>
<gene>
    <name evidence="3" type="ORF">I4W93_015920</name>
</gene>
<dbReference type="PRINTS" id="PR00081">
    <property type="entry name" value="GDHRDH"/>
</dbReference>
<evidence type="ECO:0000256" key="1">
    <source>
        <dbReference type="ARBA" id="ARBA00006484"/>
    </source>
</evidence>
<accession>A0ABS7XE92</accession>
<dbReference type="InterPro" id="IPR036291">
    <property type="entry name" value="NAD(P)-bd_dom_sf"/>
</dbReference>
<protein>
    <submittedName>
        <fullName evidence="3">3-ketoacyl-ACP reductase FabG2</fullName>
    </submittedName>
</protein>
<comment type="caution">
    <text evidence="3">The sequence shown here is derived from an EMBL/GenBank/DDBJ whole genome shotgun (WGS) entry which is preliminary data.</text>
</comment>
<dbReference type="Proteomes" id="UP000663814">
    <property type="component" value="Unassembled WGS sequence"/>
</dbReference>
<keyword evidence="4" id="KW-1185">Reference proteome</keyword>
<evidence type="ECO:0000313" key="3">
    <source>
        <dbReference type="EMBL" id="MBZ9613077.1"/>
    </source>
</evidence>
<proteinExistence type="inferred from homology"/>
<organism evidence="3 4">
    <name type="scientific">Rheinheimera maricola</name>
    <dbReference type="NCBI Taxonomy" id="2793282"/>
    <lineage>
        <taxon>Bacteria</taxon>
        <taxon>Pseudomonadati</taxon>
        <taxon>Pseudomonadota</taxon>
        <taxon>Gammaproteobacteria</taxon>
        <taxon>Chromatiales</taxon>
        <taxon>Chromatiaceae</taxon>
        <taxon>Rheinheimera</taxon>
    </lineage>
</organism>
<dbReference type="EMBL" id="JAERPS020000006">
    <property type="protein sequence ID" value="MBZ9613077.1"/>
    <property type="molecule type" value="Genomic_DNA"/>
</dbReference>
<dbReference type="NCBIfam" id="NF009466">
    <property type="entry name" value="PRK12826.1-2"/>
    <property type="match status" value="1"/>
</dbReference>
<dbReference type="RefSeq" id="WP_205311786.1">
    <property type="nucleotide sequence ID" value="NZ_JAERPS020000006.1"/>
</dbReference>
<dbReference type="NCBIfam" id="NF004200">
    <property type="entry name" value="PRK05653.1-5"/>
    <property type="match status" value="1"/>
</dbReference>
<evidence type="ECO:0000256" key="2">
    <source>
        <dbReference type="RuleBase" id="RU000363"/>
    </source>
</evidence>
<dbReference type="PANTHER" id="PTHR42879">
    <property type="entry name" value="3-OXOACYL-(ACYL-CARRIER-PROTEIN) REDUCTASE"/>
    <property type="match status" value="1"/>
</dbReference>
<sequence>MKRILVTGSGRGIGKAIALQLAKDGFDIAVHCRSDRASAEAVVSEIQALGRHACILQFDVADRAAARAALEQDIACYGAYYGAVCNAGITRDGAFPALSEDDWDSVIHTNLDGFYNVLHPLIMPMIQLRSGGRIVTIASVSGIAGNRGQVNYSASKAGLIGATKALAIELAKRKITVNCVAPGLIDTDMLQDVAQEELMKMIPLRRAGSAAEVAATVAFLCSEPAAYITRQVISVNGGLV</sequence>
<dbReference type="PANTHER" id="PTHR42879:SF2">
    <property type="entry name" value="3-OXOACYL-[ACYL-CARRIER-PROTEIN] REDUCTASE FABG"/>
    <property type="match status" value="1"/>
</dbReference>
<comment type="similarity">
    <text evidence="1 2">Belongs to the short-chain dehydrogenases/reductases (SDR) family.</text>
</comment>
<dbReference type="Pfam" id="PF00106">
    <property type="entry name" value="adh_short"/>
    <property type="match status" value="1"/>
</dbReference>
<evidence type="ECO:0000313" key="4">
    <source>
        <dbReference type="Proteomes" id="UP000663814"/>
    </source>
</evidence>
<dbReference type="InterPro" id="IPR002347">
    <property type="entry name" value="SDR_fam"/>
</dbReference>
<name>A0ABS7XE92_9GAMM</name>
<reference evidence="3 4" key="2">
    <citation type="submission" date="2021-08" db="EMBL/GenBank/DDBJ databases">
        <title>Rheinheimera aquimaris sp. nov., isolated from seawater of the East Sea in Korea.</title>
        <authorList>
            <person name="Kim K.H."/>
            <person name="Wenting R."/>
            <person name="Kim K.R."/>
            <person name="Jeon C.O."/>
        </authorList>
    </citation>
    <scope>NUCLEOTIDE SEQUENCE [LARGE SCALE GENOMIC DNA]</scope>
    <source>
        <strain evidence="3 4">MA-13</strain>
    </source>
</reference>
<reference evidence="3 4" key="1">
    <citation type="submission" date="2020-12" db="EMBL/GenBank/DDBJ databases">
        <authorList>
            <person name="Ruan W."/>
            <person name="Khan S.A."/>
            <person name="Jeon C.O."/>
        </authorList>
    </citation>
    <scope>NUCLEOTIDE SEQUENCE [LARGE SCALE GENOMIC DNA]</scope>
    <source>
        <strain evidence="3 4">MA-13</strain>
    </source>
</reference>
<dbReference type="PRINTS" id="PR00080">
    <property type="entry name" value="SDRFAMILY"/>
</dbReference>
<dbReference type="InterPro" id="IPR050259">
    <property type="entry name" value="SDR"/>
</dbReference>
<dbReference type="Gene3D" id="3.40.50.720">
    <property type="entry name" value="NAD(P)-binding Rossmann-like Domain"/>
    <property type="match status" value="1"/>
</dbReference>